<feature type="region of interest" description="Disordered" evidence="2">
    <location>
        <begin position="69"/>
        <end position="100"/>
    </location>
</feature>
<accession>A0A4Y8ZP50</accession>
<feature type="repeat" description="TPR" evidence="1">
    <location>
        <begin position="17"/>
        <end position="50"/>
    </location>
</feature>
<evidence type="ECO:0000313" key="4">
    <source>
        <dbReference type="Proteomes" id="UP000298213"/>
    </source>
</evidence>
<dbReference type="PROSITE" id="PS50005">
    <property type="entry name" value="TPR"/>
    <property type="match status" value="1"/>
</dbReference>
<dbReference type="EMBL" id="SPDV01000025">
    <property type="protein sequence ID" value="TFI57783.1"/>
    <property type="molecule type" value="Genomic_DNA"/>
</dbReference>
<gene>
    <name evidence="3" type="ORF">E2493_13225</name>
</gene>
<protein>
    <submittedName>
        <fullName evidence="3">Uncharacterized protein</fullName>
    </submittedName>
</protein>
<dbReference type="RefSeq" id="WP_135087541.1">
    <property type="nucleotide sequence ID" value="NZ_SPDV01000025.1"/>
</dbReference>
<feature type="compositionally biased region" description="Low complexity" evidence="2">
    <location>
        <begin position="69"/>
        <end position="94"/>
    </location>
</feature>
<evidence type="ECO:0000313" key="3">
    <source>
        <dbReference type="EMBL" id="TFI57783.1"/>
    </source>
</evidence>
<dbReference type="Proteomes" id="UP000298213">
    <property type="component" value="Unassembled WGS sequence"/>
</dbReference>
<sequence length="137" mass="14482">MVLAIGGGAAAQGIGTAEYELKYAREYYSSGEYDLAAMRARQALGLDPENEEAKALVIDAEAKAQAKARARAAAQATGTTRRSSAASNGSRATRPASSDSCQAAFAICWTAANRAGDYARQNACFTQRNQCQARSRH</sequence>
<proteinExistence type="predicted"/>
<reference evidence="3 4" key="1">
    <citation type="submission" date="2019-03" db="EMBL/GenBank/DDBJ databases">
        <title>Genome sequence of Sphingomonas sp. 17J27-24.</title>
        <authorList>
            <person name="Kim M."/>
            <person name="Maeng S."/>
            <person name="Sathiyaraj S."/>
        </authorList>
    </citation>
    <scope>NUCLEOTIDE SEQUENCE [LARGE SCALE GENOMIC DNA]</scope>
    <source>
        <strain evidence="3 4">17J27-24</strain>
    </source>
</reference>
<evidence type="ECO:0000256" key="2">
    <source>
        <dbReference type="SAM" id="MobiDB-lite"/>
    </source>
</evidence>
<name>A0A4Y8ZP50_9SPHN</name>
<dbReference type="InterPro" id="IPR019734">
    <property type="entry name" value="TPR_rpt"/>
</dbReference>
<dbReference type="AlphaFoldDB" id="A0A4Y8ZP50"/>
<organism evidence="3 4">
    <name type="scientific">Sphingomonas parva</name>
    <dbReference type="NCBI Taxonomy" id="2555898"/>
    <lineage>
        <taxon>Bacteria</taxon>
        <taxon>Pseudomonadati</taxon>
        <taxon>Pseudomonadota</taxon>
        <taxon>Alphaproteobacteria</taxon>
        <taxon>Sphingomonadales</taxon>
        <taxon>Sphingomonadaceae</taxon>
        <taxon>Sphingomonas</taxon>
    </lineage>
</organism>
<comment type="caution">
    <text evidence="3">The sequence shown here is derived from an EMBL/GenBank/DDBJ whole genome shotgun (WGS) entry which is preliminary data.</text>
</comment>
<evidence type="ECO:0000256" key="1">
    <source>
        <dbReference type="PROSITE-ProRule" id="PRU00339"/>
    </source>
</evidence>
<keyword evidence="1" id="KW-0802">TPR repeat</keyword>
<keyword evidence="4" id="KW-1185">Reference proteome</keyword>